<dbReference type="STRING" id="476652.DEAC_c11680"/>
<comment type="caution">
    <text evidence="1">The sequence shown here is derived from an EMBL/GenBank/DDBJ whole genome shotgun (WGS) entry which is preliminary data.</text>
</comment>
<dbReference type="Proteomes" id="UP000036356">
    <property type="component" value="Unassembled WGS sequence"/>
</dbReference>
<organism evidence="1 2">
    <name type="scientific">Desulfosporosinus acididurans</name>
    <dbReference type="NCBI Taxonomy" id="476652"/>
    <lineage>
        <taxon>Bacteria</taxon>
        <taxon>Bacillati</taxon>
        <taxon>Bacillota</taxon>
        <taxon>Clostridia</taxon>
        <taxon>Eubacteriales</taxon>
        <taxon>Desulfitobacteriaceae</taxon>
        <taxon>Desulfosporosinus</taxon>
    </lineage>
</organism>
<reference evidence="1 2" key="1">
    <citation type="submission" date="2015-06" db="EMBL/GenBank/DDBJ databases">
        <title>Draft genome of the moderately acidophilic sulfate reducer Candidatus Desulfosporosinus acididurans strain M1.</title>
        <authorList>
            <person name="Poehlein A."/>
            <person name="Petzsch P."/>
            <person name="Johnson B.D."/>
            <person name="Schloemann M."/>
            <person name="Daniel R."/>
            <person name="Muehling M."/>
        </authorList>
    </citation>
    <scope>NUCLEOTIDE SEQUENCE [LARGE SCALE GENOMIC DNA]</scope>
    <source>
        <strain evidence="1 2">M1</strain>
    </source>
</reference>
<keyword evidence="2" id="KW-1185">Reference proteome</keyword>
<evidence type="ECO:0000313" key="1">
    <source>
        <dbReference type="EMBL" id="KLU66502.1"/>
    </source>
</evidence>
<dbReference type="InterPro" id="IPR010181">
    <property type="entry name" value="CGCAxxGCC_motif"/>
</dbReference>
<dbReference type="EMBL" id="LDZY01000004">
    <property type="protein sequence ID" value="KLU66502.1"/>
    <property type="molecule type" value="Genomic_DNA"/>
</dbReference>
<name>A0A0J1FT84_9FIRM</name>
<protein>
    <submittedName>
        <fullName evidence="1">Putative redox-active protein</fullName>
    </submittedName>
</protein>
<accession>A0A0J1FT84</accession>
<proteinExistence type="predicted"/>
<dbReference type="AlphaFoldDB" id="A0A0J1FT84"/>
<evidence type="ECO:0000313" key="2">
    <source>
        <dbReference type="Proteomes" id="UP000036356"/>
    </source>
</evidence>
<gene>
    <name evidence="1" type="ORF">DEAC_c11680</name>
</gene>
<dbReference type="PATRIC" id="fig|476652.3.peg.1193"/>
<dbReference type="InterPro" id="IPR036280">
    <property type="entry name" value="Multihaem_cyt_sf"/>
</dbReference>
<dbReference type="Pfam" id="PF09719">
    <property type="entry name" value="C_GCAxxG_C_C"/>
    <property type="match status" value="1"/>
</dbReference>
<sequence>MKGSDKAVAMMKNGFLCSQAVFFTLGEQLGMERSQAIKLATGFGAGVSGMGEICGAVSGGIMALGLKHGNDENTVFDPGNKTFPLVQELIERIKVKHGCYTCKGLTGIDFTSEGSKLFKEQNIAEKICFNVIRDVVDTVEDLW</sequence>
<dbReference type="RefSeq" id="WP_152671352.1">
    <property type="nucleotide sequence ID" value="NZ_LDZY01000004.1"/>
</dbReference>
<dbReference type="SUPFAM" id="SSF48695">
    <property type="entry name" value="Multiheme cytochromes"/>
    <property type="match status" value="1"/>
</dbReference>
<dbReference type="NCBIfam" id="TIGR01909">
    <property type="entry name" value="C_GCAxxG_C_C"/>
    <property type="match status" value="1"/>
</dbReference>